<dbReference type="InterPro" id="IPR036873">
    <property type="entry name" value="Rhodanese-like_dom_sf"/>
</dbReference>
<name>A0A4R9LX84_9LEPT</name>
<dbReference type="Gene3D" id="3.40.250.10">
    <property type="entry name" value="Rhodanese-like domain"/>
    <property type="match status" value="1"/>
</dbReference>
<organism evidence="2 3">
    <name type="scientific">Leptospira idonii</name>
    <dbReference type="NCBI Taxonomy" id="1193500"/>
    <lineage>
        <taxon>Bacteria</taxon>
        <taxon>Pseudomonadati</taxon>
        <taxon>Spirochaetota</taxon>
        <taxon>Spirochaetia</taxon>
        <taxon>Leptospirales</taxon>
        <taxon>Leptospiraceae</taxon>
        <taxon>Leptospira</taxon>
    </lineage>
</organism>
<proteinExistence type="predicted"/>
<evidence type="ECO:0000259" key="1">
    <source>
        <dbReference type="PROSITE" id="PS50206"/>
    </source>
</evidence>
<accession>A0A4R9LX84</accession>
<dbReference type="SMART" id="SM00450">
    <property type="entry name" value="RHOD"/>
    <property type="match status" value="1"/>
</dbReference>
<dbReference type="SUPFAM" id="SSF52821">
    <property type="entry name" value="Rhodanese/Cell cycle control phosphatase"/>
    <property type="match status" value="1"/>
</dbReference>
<keyword evidence="3" id="KW-1185">Reference proteome</keyword>
<dbReference type="EMBL" id="RQHW01000047">
    <property type="protein sequence ID" value="TGN18151.1"/>
    <property type="molecule type" value="Genomic_DNA"/>
</dbReference>
<dbReference type="OrthoDB" id="9808735at2"/>
<dbReference type="InterPro" id="IPR001763">
    <property type="entry name" value="Rhodanese-like_dom"/>
</dbReference>
<dbReference type="AlphaFoldDB" id="A0A4R9LX84"/>
<dbReference type="Pfam" id="PF00581">
    <property type="entry name" value="Rhodanese"/>
    <property type="match status" value="1"/>
</dbReference>
<dbReference type="CDD" id="cd00158">
    <property type="entry name" value="RHOD"/>
    <property type="match status" value="1"/>
</dbReference>
<dbReference type="RefSeq" id="WP_135760838.1">
    <property type="nucleotide sequence ID" value="NZ_RQHW01000047.1"/>
</dbReference>
<protein>
    <submittedName>
        <fullName evidence="2">Rhodanese-like domain-containing protein</fullName>
    </submittedName>
</protein>
<evidence type="ECO:0000313" key="2">
    <source>
        <dbReference type="EMBL" id="TGN18151.1"/>
    </source>
</evidence>
<evidence type="ECO:0000313" key="3">
    <source>
        <dbReference type="Proteomes" id="UP000298058"/>
    </source>
</evidence>
<comment type="caution">
    <text evidence="2">The sequence shown here is derived from an EMBL/GenBank/DDBJ whole genome shotgun (WGS) entry which is preliminary data.</text>
</comment>
<dbReference type="Proteomes" id="UP000298058">
    <property type="component" value="Unassembled WGS sequence"/>
</dbReference>
<gene>
    <name evidence="2" type="ORF">EHS15_12095</name>
</gene>
<feature type="domain" description="Rhodanese" evidence="1">
    <location>
        <begin position="73"/>
        <end position="132"/>
    </location>
</feature>
<sequence>MKSILILFSLLVFATVLPAEKLEKKASVKKKTRVESIPNKLIDYKGFQKIVVESAGDRELKRLTEDKFLTMMKEPDVIILDARSSSRFVLRHIKGAVNLPFTDFTEQSLASVIPGKDVKVLIYCNNNFEGSPESFAAKAPAASLNLSTYTSLKAYGYVNIYELGPLLDTSTTKIPFEGEEVQ</sequence>
<reference evidence="2" key="1">
    <citation type="journal article" date="2019" name="PLoS Negl. Trop. Dis.">
        <title>Revisiting the worldwide diversity of Leptospira species in the environment.</title>
        <authorList>
            <person name="Vincent A.T."/>
            <person name="Schiettekatte O."/>
            <person name="Bourhy P."/>
            <person name="Veyrier F.J."/>
            <person name="Picardeau M."/>
        </authorList>
    </citation>
    <scope>NUCLEOTIDE SEQUENCE [LARGE SCALE GENOMIC DNA]</scope>
    <source>
        <strain evidence="2">201300427</strain>
    </source>
</reference>
<dbReference type="PROSITE" id="PS50206">
    <property type="entry name" value="RHODANESE_3"/>
    <property type="match status" value="1"/>
</dbReference>